<dbReference type="AlphaFoldDB" id="A0A6H1UJI2"/>
<dbReference type="EMBL" id="CP051180">
    <property type="protein sequence ID" value="QIZ78770.1"/>
    <property type="molecule type" value="Genomic_DNA"/>
</dbReference>
<reference evidence="3 4" key="1">
    <citation type="submission" date="2020-04" db="EMBL/GenBank/DDBJ databases">
        <title>Ferrimonas sp. S7 isolated from sea water.</title>
        <authorList>
            <person name="Bae S.S."/>
            <person name="Baek K."/>
        </authorList>
    </citation>
    <scope>NUCLEOTIDE SEQUENCE [LARGE SCALE GENOMIC DNA]</scope>
    <source>
        <strain evidence="3 4">S7</strain>
    </source>
</reference>
<dbReference type="InterPro" id="IPR053143">
    <property type="entry name" value="Arylsulfate_ST"/>
</dbReference>
<evidence type="ECO:0000256" key="1">
    <source>
        <dbReference type="SAM" id="SignalP"/>
    </source>
</evidence>
<dbReference type="Pfam" id="PF05935">
    <property type="entry name" value="Arylsulfotrans"/>
    <property type="match status" value="1"/>
</dbReference>
<feature type="domain" description="Arylsulfotransferase N-terminal" evidence="2">
    <location>
        <begin position="41"/>
        <end position="126"/>
    </location>
</feature>
<dbReference type="KEGG" id="fes:HER31_00965"/>
<organism evidence="3 4">
    <name type="scientific">Ferrimonas lipolytica</name>
    <dbReference type="NCBI Taxonomy" id="2724191"/>
    <lineage>
        <taxon>Bacteria</taxon>
        <taxon>Pseudomonadati</taxon>
        <taxon>Pseudomonadota</taxon>
        <taxon>Gammaproteobacteria</taxon>
        <taxon>Alteromonadales</taxon>
        <taxon>Ferrimonadaceae</taxon>
        <taxon>Ferrimonas</taxon>
    </lineage>
</organism>
<feature type="signal peptide" evidence="1">
    <location>
        <begin position="1"/>
        <end position="22"/>
    </location>
</feature>
<feature type="chain" id="PRO_5026187136" evidence="1">
    <location>
        <begin position="23"/>
        <end position="597"/>
    </location>
</feature>
<dbReference type="InterPro" id="IPR038477">
    <property type="entry name" value="ASST_N_sf"/>
</dbReference>
<dbReference type="Proteomes" id="UP000501602">
    <property type="component" value="Chromosome"/>
</dbReference>
<evidence type="ECO:0000313" key="4">
    <source>
        <dbReference type="Proteomes" id="UP000501602"/>
    </source>
</evidence>
<accession>A0A6H1UJI2</accession>
<protein>
    <submittedName>
        <fullName evidence="3">Aryl-sulfate sulfotransferase</fullName>
    </submittedName>
</protein>
<dbReference type="InterPro" id="IPR035391">
    <property type="entry name" value="Arylsulfotran_N"/>
</dbReference>
<dbReference type="Pfam" id="PF17425">
    <property type="entry name" value="Arylsulfotran_N"/>
    <property type="match status" value="1"/>
</dbReference>
<dbReference type="GO" id="GO:0004062">
    <property type="term" value="F:aryl sulfotransferase activity"/>
    <property type="evidence" value="ECO:0007669"/>
    <property type="project" value="InterPro"/>
</dbReference>
<evidence type="ECO:0000259" key="2">
    <source>
        <dbReference type="Pfam" id="PF17425"/>
    </source>
</evidence>
<keyword evidence="1" id="KW-0732">Signal</keyword>
<keyword evidence="4" id="KW-1185">Reference proteome</keyword>
<keyword evidence="3" id="KW-0808">Transferase</keyword>
<proteinExistence type="predicted"/>
<sequence length="597" mass="66214">MMKTKLSLLATSLLLATLNANAGSVDGLKVRPTKGSPLGVVINNPYENAPLTALVTLRGHKISDVKVTIQPKDDGVKISYPVEDMRLLDEGGVPIFGLYPDYLNTVTVNFTEDGKRKSYDYKILTPDIDMGFGQDMWAKAPITDVHHVDADFKDRIYFLSWTGKDGKQAKMAHNNLHAPGAMAWEGTPGFFMIDTAGEIRWYLNPYTTHNSDDYYGTGYAMGMNVTKDGNMAWVQGQTWKHMTVMGRMISEHHLPGEFIDATHEALEGANGNFFIRVASKDYKAPNGKLVNTIRDQIIEVDPNGKLVDHWDLADILDPNREAALLSLDAGAVCLNIDVEQSGHQVTAEDLKTAPYGDIPGTGVGRNWAHVNSVDYDPKDDSIIISSRHQSAVVKIGRDKQVKWILAAREGWNDALAKKLLQPVDSKGKAISCTDAGQCEGDFDFTWTQHTAYMVPEKGTLTVFDNGDGRHLEQPAMPSMKYSRSVEYKVDPQKMTVEQVWEYGKELGSEGYAPVTSIVKYQADKDSLMSYFASPGMFGKGGGMGNMKWDEDTGVTKSILVEHRYGEKEPAVRIDIDGNQMFKTGYRAQVIRIDDMMK</sequence>
<dbReference type="PANTHER" id="PTHR35340:SF10">
    <property type="entry name" value="CYTOPLASMIC PROTEIN"/>
    <property type="match status" value="1"/>
</dbReference>
<dbReference type="Gene3D" id="2.60.40.3100">
    <property type="entry name" value="Arylsulphate sulphotransferase monomer, N-terminal domain"/>
    <property type="match status" value="1"/>
</dbReference>
<dbReference type="PANTHER" id="PTHR35340">
    <property type="entry name" value="PQQ ENZYME REPEAT PROTEIN-RELATED"/>
    <property type="match status" value="1"/>
</dbReference>
<name>A0A6H1UJI2_9GAMM</name>
<gene>
    <name evidence="3" type="ORF">HER31_00965</name>
</gene>
<evidence type="ECO:0000313" key="3">
    <source>
        <dbReference type="EMBL" id="QIZ78770.1"/>
    </source>
</evidence>
<dbReference type="InterPro" id="IPR010262">
    <property type="entry name" value="Arylsulfotransferase_bact"/>
</dbReference>